<reference evidence="3" key="1">
    <citation type="submission" date="2021-06" db="EMBL/GenBank/DDBJ databases">
        <authorList>
            <person name="Hodson N. C."/>
            <person name="Mongue J. A."/>
            <person name="Jaron S. K."/>
        </authorList>
    </citation>
    <scope>NUCLEOTIDE SEQUENCE</scope>
</reference>
<evidence type="ECO:0000313" key="4">
    <source>
        <dbReference type="Proteomes" id="UP000708208"/>
    </source>
</evidence>
<feature type="chain" id="PRO_5035214208" description="C-type lectin domain-containing protein" evidence="1">
    <location>
        <begin position="25"/>
        <end position="181"/>
    </location>
</feature>
<evidence type="ECO:0000313" key="3">
    <source>
        <dbReference type="EMBL" id="CAG7689959.1"/>
    </source>
</evidence>
<comment type="caution">
    <text evidence="3">The sequence shown here is derived from an EMBL/GenBank/DDBJ whole genome shotgun (WGS) entry which is preliminary data.</text>
</comment>
<evidence type="ECO:0000259" key="2">
    <source>
        <dbReference type="PROSITE" id="PS50041"/>
    </source>
</evidence>
<dbReference type="PROSITE" id="PS00615">
    <property type="entry name" value="C_TYPE_LECTIN_1"/>
    <property type="match status" value="1"/>
</dbReference>
<keyword evidence="4" id="KW-1185">Reference proteome</keyword>
<dbReference type="InterPro" id="IPR001304">
    <property type="entry name" value="C-type_lectin-like"/>
</dbReference>
<dbReference type="PANTHER" id="PTHR22802">
    <property type="entry name" value="C-TYPE LECTIN SUPERFAMILY MEMBER"/>
    <property type="match status" value="1"/>
</dbReference>
<dbReference type="InterPro" id="IPR018378">
    <property type="entry name" value="C-type_lectin_CS"/>
</dbReference>
<gene>
    <name evidence="3" type="ORF">AFUS01_LOCUS3448</name>
</gene>
<feature type="signal peptide" evidence="1">
    <location>
        <begin position="1"/>
        <end position="24"/>
    </location>
</feature>
<proteinExistence type="predicted"/>
<dbReference type="OrthoDB" id="441660at2759"/>
<dbReference type="CDD" id="cd00037">
    <property type="entry name" value="CLECT"/>
    <property type="match status" value="1"/>
</dbReference>
<dbReference type="Pfam" id="PF00059">
    <property type="entry name" value="Lectin_C"/>
    <property type="match status" value="1"/>
</dbReference>
<sequence>MWVQLILLCFTLLSPAFFLPGAHGVSYTKDNKISDCEGSSGGFQWKMPFIKVNDKNYYIGHFFKANWYKSSQYCRYHGLQLASIETKEENTILERYISEIGLGNEHFWTSGTDQAEEGVFYWFGTGKPVGYTNWNAGEPNNFRYENGEEEHCLELWNRDGKGLKWNDTPCSFETYFICELI</sequence>
<dbReference type="Proteomes" id="UP000708208">
    <property type="component" value="Unassembled WGS sequence"/>
</dbReference>
<keyword evidence="1" id="KW-0732">Signal</keyword>
<evidence type="ECO:0000256" key="1">
    <source>
        <dbReference type="SAM" id="SignalP"/>
    </source>
</evidence>
<name>A0A8J2J6Z7_9HEXA</name>
<feature type="domain" description="C-type lectin" evidence="2">
    <location>
        <begin position="52"/>
        <end position="179"/>
    </location>
</feature>
<dbReference type="AlphaFoldDB" id="A0A8J2J6Z7"/>
<accession>A0A8J2J6Z7</accession>
<dbReference type="PROSITE" id="PS50041">
    <property type="entry name" value="C_TYPE_LECTIN_2"/>
    <property type="match status" value="1"/>
</dbReference>
<dbReference type="InterPro" id="IPR051004">
    <property type="entry name" value="DC-SIGN_domain-containing"/>
</dbReference>
<organism evidence="3 4">
    <name type="scientific">Allacma fusca</name>
    <dbReference type="NCBI Taxonomy" id="39272"/>
    <lineage>
        <taxon>Eukaryota</taxon>
        <taxon>Metazoa</taxon>
        <taxon>Ecdysozoa</taxon>
        <taxon>Arthropoda</taxon>
        <taxon>Hexapoda</taxon>
        <taxon>Collembola</taxon>
        <taxon>Symphypleona</taxon>
        <taxon>Sminthuridae</taxon>
        <taxon>Allacma</taxon>
    </lineage>
</organism>
<protein>
    <recommendedName>
        <fullName evidence="2">C-type lectin domain-containing protein</fullName>
    </recommendedName>
</protein>
<dbReference type="SMART" id="SM00034">
    <property type="entry name" value="CLECT"/>
    <property type="match status" value="1"/>
</dbReference>
<dbReference type="PANTHER" id="PTHR22802:SF465">
    <property type="entry name" value="AT17652P-RELATED"/>
    <property type="match status" value="1"/>
</dbReference>
<dbReference type="EMBL" id="CAJVCH010020818">
    <property type="protein sequence ID" value="CAG7689959.1"/>
    <property type="molecule type" value="Genomic_DNA"/>
</dbReference>